<sequence>MAFKLVGISGSLRKASCNSGLLRAAQEALPAGVTLEIADLTDVPFYNGDLTEKPAAVKRVLAQIGAADALLLACPEYNYSVAPALKNILDWASREPDNALLAEKAVGLMGAGGGMGTSRSQYHLRQSCVFLNLHPLNKPEVFSNAFAGGFDAAGNVTDPKIREQVAGLVEALVVWAGRIKA</sequence>
<dbReference type="PANTHER" id="PTHR30543:SF21">
    <property type="entry name" value="NAD(P)H-DEPENDENT FMN REDUCTASE LOT6"/>
    <property type="match status" value="1"/>
</dbReference>
<proteinExistence type="predicted"/>
<organism evidence="2 3">
    <name type="scientific">Uliginosibacterium aquaticum</name>
    <dbReference type="NCBI Taxonomy" id="2731212"/>
    <lineage>
        <taxon>Bacteria</taxon>
        <taxon>Pseudomonadati</taxon>
        <taxon>Pseudomonadota</taxon>
        <taxon>Betaproteobacteria</taxon>
        <taxon>Rhodocyclales</taxon>
        <taxon>Zoogloeaceae</taxon>
        <taxon>Uliginosibacterium</taxon>
    </lineage>
</organism>
<comment type="caution">
    <text evidence="2">The sequence shown here is derived from an EMBL/GenBank/DDBJ whole genome shotgun (WGS) entry which is preliminary data.</text>
</comment>
<reference evidence="2 3" key="1">
    <citation type="submission" date="2020-06" db="EMBL/GenBank/DDBJ databases">
        <title>Draft genome of Uliginosibacterium sp. IMCC34675.</title>
        <authorList>
            <person name="Song J."/>
        </authorList>
    </citation>
    <scope>NUCLEOTIDE SEQUENCE [LARGE SCALE GENOMIC DNA]</scope>
    <source>
        <strain evidence="2 3">IMCC34675</strain>
    </source>
</reference>
<dbReference type="Gene3D" id="3.40.50.360">
    <property type="match status" value="1"/>
</dbReference>
<evidence type="ECO:0000259" key="1">
    <source>
        <dbReference type="Pfam" id="PF03358"/>
    </source>
</evidence>
<accession>A0ABX2IBJ4</accession>
<dbReference type="RefSeq" id="WP_170019896.1">
    <property type="nucleotide sequence ID" value="NZ_JABCSC020000001.1"/>
</dbReference>
<dbReference type="SUPFAM" id="SSF52218">
    <property type="entry name" value="Flavoproteins"/>
    <property type="match status" value="1"/>
</dbReference>
<dbReference type="Proteomes" id="UP000778523">
    <property type="component" value="Unassembled WGS sequence"/>
</dbReference>
<dbReference type="EMBL" id="JABCSC020000001">
    <property type="protein sequence ID" value="NSL53691.1"/>
    <property type="molecule type" value="Genomic_DNA"/>
</dbReference>
<evidence type="ECO:0000313" key="2">
    <source>
        <dbReference type="EMBL" id="NSL53691.1"/>
    </source>
</evidence>
<keyword evidence="3" id="KW-1185">Reference proteome</keyword>
<dbReference type="InterPro" id="IPR005025">
    <property type="entry name" value="FMN_Rdtase-like_dom"/>
</dbReference>
<name>A0ABX2IBJ4_9RHOO</name>
<gene>
    <name evidence="2" type="ORF">HJ583_001500</name>
</gene>
<dbReference type="Pfam" id="PF03358">
    <property type="entry name" value="FMN_red"/>
    <property type="match status" value="1"/>
</dbReference>
<dbReference type="InterPro" id="IPR029039">
    <property type="entry name" value="Flavoprotein-like_sf"/>
</dbReference>
<dbReference type="InterPro" id="IPR050712">
    <property type="entry name" value="NAD(P)H-dep_reductase"/>
</dbReference>
<dbReference type="PANTHER" id="PTHR30543">
    <property type="entry name" value="CHROMATE REDUCTASE"/>
    <property type="match status" value="1"/>
</dbReference>
<evidence type="ECO:0000313" key="3">
    <source>
        <dbReference type="Proteomes" id="UP000778523"/>
    </source>
</evidence>
<protein>
    <submittedName>
        <fullName evidence="2">NAD(P)H-dependent oxidoreductase</fullName>
    </submittedName>
</protein>
<feature type="domain" description="NADPH-dependent FMN reductase-like" evidence="1">
    <location>
        <begin position="4"/>
        <end position="145"/>
    </location>
</feature>